<keyword evidence="1" id="KW-0812">Transmembrane</keyword>
<accession>A0A7Y0LGW7</accession>
<protein>
    <recommendedName>
        <fullName evidence="4">YgjV family protein</fullName>
    </recommendedName>
</protein>
<reference evidence="2 3" key="1">
    <citation type="submission" date="2020-04" db="EMBL/GenBank/DDBJ databases">
        <title>Thalassotalea sp. M1531, isolated from the surface of marine red alga.</title>
        <authorList>
            <person name="Pang L."/>
            <person name="Lu D.-C."/>
        </authorList>
    </citation>
    <scope>NUCLEOTIDE SEQUENCE [LARGE SCALE GENOMIC DNA]</scope>
    <source>
        <strain evidence="2 3">M1531</strain>
    </source>
</reference>
<keyword evidence="1" id="KW-0472">Membrane</keyword>
<evidence type="ECO:0000256" key="1">
    <source>
        <dbReference type="SAM" id="Phobius"/>
    </source>
</evidence>
<keyword evidence="3" id="KW-1185">Reference proteome</keyword>
<comment type="caution">
    <text evidence="2">The sequence shown here is derived from an EMBL/GenBank/DDBJ whole genome shotgun (WGS) entry which is preliminary data.</text>
</comment>
<dbReference type="AlphaFoldDB" id="A0A7Y0LGW7"/>
<dbReference type="Proteomes" id="UP000568664">
    <property type="component" value="Unassembled WGS sequence"/>
</dbReference>
<proteinExistence type="predicted"/>
<feature type="transmembrane region" description="Helical" evidence="1">
    <location>
        <begin position="52"/>
        <end position="68"/>
    </location>
</feature>
<evidence type="ECO:0000313" key="3">
    <source>
        <dbReference type="Proteomes" id="UP000568664"/>
    </source>
</evidence>
<dbReference type="EMBL" id="JABBXH010000005">
    <property type="protein sequence ID" value="NMP33010.1"/>
    <property type="molecule type" value="Genomic_DNA"/>
</dbReference>
<keyword evidence="1" id="KW-1133">Transmembrane helix</keyword>
<feature type="transmembrane region" description="Helical" evidence="1">
    <location>
        <begin position="28"/>
        <end position="46"/>
    </location>
</feature>
<dbReference type="RefSeq" id="WP_169076328.1">
    <property type="nucleotide sequence ID" value="NZ_JABBXH010000005.1"/>
</dbReference>
<evidence type="ECO:0000313" key="2">
    <source>
        <dbReference type="EMBL" id="NMP33010.1"/>
    </source>
</evidence>
<organism evidence="2 3">
    <name type="scientific">Thalassotalea algicola</name>
    <dbReference type="NCBI Taxonomy" id="2716224"/>
    <lineage>
        <taxon>Bacteria</taxon>
        <taxon>Pseudomonadati</taxon>
        <taxon>Pseudomonadota</taxon>
        <taxon>Gammaproteobacteria</taxon>
        <taxon>Alteromonadales</taxon>
        <taxon>Colwelliaceae</taxon>
        <taxon>Thalassotalea</taxon>
    </lineage>
</organism>
<sequence length="87" mass="9703">MNPLFFDALSWIGLAICIGAFFIKDIFMLRLATLVGCSLMGVYYIHIEVAQGMVSNIILVLINGFYLLKRSVEEADVNQPLEECAQS</sequence>
<evidence type="ECO:0008006" key="4">
    <source>
        <dbReference type="Google" id="ProtNLM"/>
    </source>
</evidence>
<gene>
    <name evidence="2" type="ORF">HII17_15735</name>
</gene>
<feature type="transmembrane region" description="Helical" evidence="1">
    <location>
        <begin position="6"/>
        <end position="23"/>
    </location>
</feature>
<name>A0A7Y0LGW7_9GAMM</name>